<evidence type="ECO:0000256" key="3">
    <source>
        <dbReference type="PROSITE-ProRule" id="PRU01379"/>
    </source>
</evidence>
<dbReference type="OrthoDB" id="3626597at2759"/>
<dbReference type="EMBL" id="CM002912">
    <property type="protein sequence ID" value="KMY98089.1"/>
    <property type="molecule type" value="Genomic_DNA"/>
</dbReference>
<evidence type="ECO:0000256" key="1">
    <source>
        <dbReference type="ARBA" id="ARBA00001947"/>
    </source>
</evidence>
<dbReference type="PANTHER" id="PTHR11705:SF91">
    <property type="entry name" value="FI01817P-RELATED"/>
    <property type="match status" value="1"/>
</dbReference>
<dbReference type="GO" id="GO:0004181">
    <property type="term" value="F:metallocarboxypeptidase activity"/>
    <property type="evidence" value="ECO:0007669"/>
    <property type="project" value="InterPro"/>
</dbReference>
<feature type="domain" description="Peptidase M14" evidence="4">
    <location>
        <begin position="137"/>
        <end position="429"/>
    </location>
</feature>
<evidence type="ECO:0000259" key="4">
    <source>
        <dbReference type="PROSITE" id="PS52035"/>
    </source>
</evidence>
<comment type="similarity">
    <text evidence="2 3">Belongs to the peptidase M14 family.</text>
</comment>
<comment type="cofactor">
    <cofactor evidence="1">
        <name>Zn(2+)</name>
        <dbReference type="ChEBI" id="CHEBI:29105"/>
    </cofactor>
</comment>
<organism evidence="5 6">
    <name type="scientific">Drosophila simulans</name>
    <name type="common">Fruit fly</name>
    <dbReference type="NCBI Taxonomy" id="7240"/>
    <lineage>
        <taxon>Eukaryota</taxon>
        <taxon>Metazoa</taxon>
        <taxon>Ecdysozoa</taxon>
        <taxon>Arthropoda</taxon>
        <taxon>Hexapoda</taxon>
        <taxon>Insecta</taxon>
        <taxon>Pterygota</taxon>
        <taxon>Neoptera</taxon>
        <taxon>Endopterygota</taxon>
        <taxon>Diptera</taxon>
        <taxon>Brachycera</taxon>
        <taxon>Muscomorpha</taxon>
        <taxon>Ephydroidea</taxon>
        <taxon>Drosophilidae</taxon>
        <taxon>Drosophila</taxon>
        <taxon>Sophophora</taxon>
    </lineage>
</organism>
<protein>
    <submittedName>
        <fullName evidence="5">Uncharacterized protein, isoform C</fullName>
        <ecNumber evidence="5">3.4.17.-</ecNumber>
    </submittedName>
</protein>
<dbReference type="SMART" id="SM00631">
    <property type="entry name" value="Zn_pept"/>
    <property type="match status" value="1"/>
</dbReference>
<keyword evidence="5" id="KW-0121">Carboxypeptidase</keyword>
<evidence type="ECO:0000313" key="6">
    <source>
        <dbReference type="Proteomes" id="UP000035880"/>
    </source>
</evidence>
<dbReference type="CDD" id="cd03860">
    <property type="entry name" value="M14_CP_A-B_like"/>
    <property type="match status" value="1"/>
</dbReference>
<dbReference type="AlphaFoldDB" id="A0A0J9RRZ5"/>
<gene>
    <name evidence="5" type="primary">Dsim\GD14012</name>
    <name evidence="5" type="ORF">Dsimw501_GD14012</name>
</gene>
<dbReference type="PANTHER" id="PTHR11705">
    <property type="entry name" value="PROTEASE FAMILY M14 CARBOXYPEPTIDASE A,B"/>
    <property type="match status" value="1"/>
</dbReference>
<keyword evidence="5" id="KW-0645">Protease</keyword>
<dbReference type="InterPro" id="IPR000834">
    <property type="entry name" value="Peptidase_M14"/>
</dbReference>
<dbReference type="SUPFAM" id="SSF53187">
    <property type="entry name" value="Zn-dependent exopeptidases"/>
    <property type="match status" value="1"/>
</dbReference>
<accession>A0A0J9RRZ5</accession>
<dbReference type="GO" id="GO:0008270">
    <property type="term" value="F:zinc ion binding"/>
    <property type="evidence" value="ECO:0007669"/>
    <property type="project" value="InterPro"/>
</dbReference>
<dbReference type="GO" id="GO:0005615">
    <property type="term" value="C:extracellular space"/>
    <property type="evidence" value="ECO:0007669"/>
    <property type="project" value="TreeGrafter"/>
</dbReference>
<dbReference type="Proteomes" id="UP000035880">
    <property type="component" value="Chromosome 3L"/>
</dbReference>
<dbReference type="FunFam" id="3.40.630.10:FF:000108">
    <property type="entry name" value="carboxypeptidase B"/>
    <property type="match status" value="1"/>
</dbReference>
<dbReference type="GO" id="GO:0006508">
    <property type="term" value="P:proteolysis"/>
    <property type="evidence" value="ECO:0007669"/>
    <property type="project" value="InterPro"/>
</dbReference>
<dbReference type="Bgee" id="FBgn0185708">
    <property type="expression patterns" value="Expressed in embryo and 3 other cell types or tissues"/>
</dbReference>
<dbReference type="PROSITE" id="PS52035">
    <property type="entry name" value="PEPTIDASE_M14"/>
    <property type="match status" value="1"/>
</dbReference>
<feature type="active site" description="Proton donor/acceptor" evidence="3">
    <location>
        <position position="398"/>
    </location>
</feature>
<name>A0A0J9RRZ5_DROSI</name>
<dbReference type="PRINTS" id="PR00765">
    <property type="entry name" value="CRBOXYPTASEA"/>
</dbReference>
<keyword evidence="5" id="KW-0378">Hydrolase</keyword>
<dbReference type="EC" id="3.4.17.-" evidence="5"/>
<dbReference type="KEGG" id="dsi:Dsimw501_GD14012"/>
<sequence>MHKHARTKTKWMNEASEAFPSHYTKYTVQHGDEDAFKYMVDLQTNDAELDFWLLTRNSSVLTVSPTRKTQFEASLSSLGVSYEMQPLMELMAALQANSSYAEDNYDAEYEECQQDECQEAERPRRRARRQARGFFSHYPRYHEVLSFMSGLAARYPQYCRYESLGRSNEGRHIAALSISLNSRVRPRRVAYIQAATHGREWITTQTVLYLAYELLSNLRAFTRVLQDVEIFLVPLVNPDGYEYTHTTDRFWRKNRHRYAGHSCSGVDINRNFGNHWNYQGASQNLCSEVYSGTAPNSEPETSAVVRYLEFNRNRVKLSLDVHSFGKFIFYPYGYAKNTVPPTVGTLRSVALRAANQIGRYRGTRYTTGTSASILYEASGSLDDFAYGNLGIPLSYTLELPGDEFHVPAHDIIHVCKETFAGFIEFIRHVSLY</sequence>
<dbReference type="Gene3D" id="3.40.630.10">
    <property type="entry name" value="Zn peptidases"/>
    <property type="match status" value="1"/>
</dbReference>
<evidence type="ECO:0000256" key="2">
    <source>
        <dbReference type="ARBA" id="ARBA00005988"/>
    </source>
</evidence>
<evidence type="ECO:0000313" key="5">
    <source>
        <dbReference type="EMBL" id="KMY98089.1"/>
    </source>
</evidence>
<dbReference type="Pfam" id="PF00246">
    <property type="entry name" value="Peptidase_M14"/>
    <property type="match status" value="1"/>
</dbReference>
<proteinExistence type="inferred from homology"/>
<reference evidence="5 6" key="1">
    <citation type="journal article" date="2013" name="Genome Res.">
        <title>A second-generation assembly of the Drosophila simulans genome provides new insights into patterns of lineage-specific divergence.</title>
        <authorList>
            <person name="Hu T.T."/>
            <person name="Eisen M.B."/>
            <person name="Thornton K.R."/>
            <person name="Andolfatto P."/>
        </authorList>
    </citation>
    <scope>NUCLEOTIDE SEQUENCE [LARGE SCALE GENOMIC DNA]</scope>
    <source>
        <strain evidence="6">w501</strain>
    </source>
</reference>